<evidence type="ECO:0000256" key="1">
    <source>
        <dbReference type="SAM" id="Coils"/>
    </source>
</evidence>
<proteinExistence type="predicted"/>
<comment type="caution">
    <text evidence="3">The sequence shown here is derived from an EMBL/GenBank/DDBJ whole genome shotgun (WGS) entry which is preliminary data.</text>
</comment>
<dbReference type="Proteomes" id="UP001161017">
    <property type="component" value="Unassembled WGS sequence"/>
</dbReference>
<keyword evidence="1" id="KW-0175">Coiled coil</keyword>
<gene>
    <name evidence="3" type="ORF">OHK93_005031</name>
</gene>
<evidence type="ECO:0000313" key="3">
    <source>
        <dbReference type="EMBL" id="MDI1493243.1"/>
    </source>
</evidence>
<reference evidence="3" key="1">
    <citation type="journal article" date="2023" name="Genome Biol. Evol.">
        <title>First Whole Genome Sequence and Flow Cytometry Genome Size Data for the Lichen-Forming Fungus Ramalina farinacea (Ascomycota).</title>
        <authorList>
            <person name="Llewellyn T."/>
            <person name="Mian S."/>
            <person name="Hill R."/>
            <person name="Leitch I.J."/>
            <person name="Gaya E."/>
        </authorList>
    </citation>
    <scope>NUCLEOTIDE SEQUENCE</scope>
    <source>
        <strain evidence="3">LIQ254RAFAR</strain>
    </source>
</reference>
<evidence type="ECO:0000313" key="4">
    <source>
        <dbReference type="Proteomes" id="UP001161017"/>
    </source>
</evidence>
<organism evidence="3 4">
    <name type="scientific">Ramalina farinacea</name>
    <dbReference type="NCBI Taxonomy" id="258253"/>
    <lineage>
        <taxon>Eukaryota</taxon>
        <taxon>Fungi</taxon>
        <taxon>Dikarya</taxon>
        <taxon>Ascomycota</taxon>
        <taxon>Pezizomycotina</taxon>
        <taxon>Lecanoromycetes</taxon>
        <taxon>OSLEUM clade</taxon>
        <taxon>Lecanoromycetidae</taxon>
        <taxon>Lecanorales</taxon>
        <taxon>Lecanorineae</taxon>
        <taxon>Ramalinaceae</taxon>
        <taxon>Ramalina</taxon>
    </lineage>
</organism>
<feature type="compositionally biased region" description="Low complexity" evidence="2">
    <location>
        <begin position="29"/>
        <end position="70"/>
    </location>
</feature>
<feature type="coiled-coil region" evidence="1">
    <location>
        <begin position="117"/>
        <end position="144"/>
    </location>
</feature>
<keyword evidence="4" id="KW-1185">Reference proteome</keyword>
<accession>A0AA43QVB0</accession>
<feature type="region of interest" description="Disordered" evidence="2">
    <location>
        <begin position="1"/>
        <end position="100"/>
    </location>
</feature>
<sequence>MDTNTSNNNNKNNTPLPPTTPKRRPVAFSSSLSSQSTLLGSPARRPPSSSRPLPAHRAGPIRVPSRLRPAAPSPPSFVVPPLRAATPPSPSAPSVPSAPCAPSAAAPFGVVSSAEMLENFAKLLQQREQEIASLKTRLAAADAKAKEDDAEIVRMQNGIDYMMQIIVSLAPTSPPLQPLGLSIGYQ</sequence>
<dbReference type="EMBL" id="JAPUFD010000024">
    <property type="protein sequence ID" value="MDI1493243.1"/>
    <property type="molecule type" value="Genomic_DNA"/>
</dbReference>
<protein>
    <submittedName>
        <fullName evidence="3">Uncharacterized protein</fullName>
    </submittedName>
</protein>
<dbReference type="AlphaFoldDB" id="A0AA43QVB0"/>
<evidence type="ECO:0000256" key="2">
    <source>
        <dbReference type="SAM" id="MobiDB-lite"/>
    </source>
</evidence>
<feature type="compositionally biased region" description="Low complexity" evidence="2">
    <location>
        <begin position="1"/>
        <end position="14"/>
    </location>
</feature>
<name>A0AA43QVB0_9LECA</name>